<reference evidence="2 5" key="2">
    <citation type="submission" date="2019-07" db="EMBL/GenBank/DDBJ databases">
        <title>Whole genome shotgun sequence of Alkalibacterium putridalgicola NBRC 103243.</title>
        <authorList>
            <person name="Hosoyama A."/>
            <person name="Uohara A."/>
            <person name="Ohji S."/>
            <person name="Ichikawa N."/>
        </authorList>
    </citation>
    <scope>NUCLEOTIDE SEQUENCE [LARGE SCALE GENOMIC DNA]</scope>
    <source>
        <strain evidence="2 5">NBRC 103243</strain>
    </source>
</reference>
<keyword evidence="1" id="KW-1133">Transmembrane helix</keyword>
<dbReference type="Pfam" id="PF06103">
    <property type="entry name" value="DUF948"/>
    <property type="match status" value="1"/>
</dbReference>
<name>A0A1H7VCS3_9LACT</name>
<feature type="transmembrane region" description="Helical" evidence="1">
    <location>
        <begin position="6"/>
        <end position="27"/>
    </location>
</feature>
<reference evidence="3 4" key="1">
    <citation type="submission" date="2016-10" db="EMBL/GenBank/DDBJ databases">
        <authorList>
            <person name="de Groot N.N."/>
        </authorList>
    </citation>
    <scope>NUCLEOTIDE SEQUENCE [LARGE SCALE GENOMIC DNA]</scope>
    <source>
        <strain evidence="3 4">DSM 19182</strain>
    </source>
</reference>
<proteinExistence type="predicted"/>
<evidence type="ECO:0000256" key="1">
    <source>
        <dbReference type="SAM" id="Phobius"/>
    </source>
</evidence>
<dbReference type="OrthoDB" id="2166352at2"/>
<keyword evidence="1" id="KW-0472">Membrane</keyword>
<dbReference type="Gene3D" id="1.10.287.950">
    <property type="entry name" value="Methyl-accepting chemotaxis protein"/>
    <property type="match status" value="1"/>
</dbReference>
<evidence type="ECO:0000313" key="4">
    <source>
        <dbReference type="Proteomes" id="UP000198548"/>
    </source>
</evidence>
<dbReference type="InterPro" id="IPR009293">
    <property type="entry name" value="UPF0478"/>
</dbReference>
<accession>A0A1H7VCS3</accession>
<dbReference type="STRING" id="426703.SAMN04488100_12334"/>
<dbReference type="AlphaFoldDB" id="A0A1H7VCS3"/>
<gene>
    <name evidence="2" type="ORF">APU01nite_06480</name>
    <name evidence="3" type="ORF">SAMN04488100_12334</name>
</gene>
<evidence type="ECO:0000313" key="5">
    <source>
        <dbReference type="Proteomes" id="UP000321425"/>
    </source>
</evidence>
<dbReference type="EMBL" id="BJUX01000005">
    <property type="protein sequence ID" value="GEK88609.1"/>
    <property type="molecule type" value="Genomic_DNA"/>
</dbReference>
<evidence type="ECO:0000313" key="2">
    <source>
        <dbReference type="EMBL" id="GEK88609.1"/>
    </source>
</evidence>
<keyword evidence="5" id="KW-1185">Reference proteome</keyword>
<dbReference type="Proteomes" id="UP000321425">
    <property type="component" value="Unassembled WGS sequence"/>
</dbReference>
<keyword evidence="1" id="KW-0812">Transmembrane</keyword>
<dbReference type="Proteomes" id="UP000198548">
    <property type="component" value="Unassembled WGS sequence"/>
</dbReference>
<protein>
    <submittedName>
        <fullName evidence="3">Uncharacterized protein YoxC, contains an MCP-like domain</fullName>
    </submittedName>
</protein>
<dbReference type="RefSeq" id="WP_091488837.1">
    <property type="nucleotide sequence ID" value="NZ_BJUX01000005.1"/>
</dbReference>
<evidence type="ECO:0000313" key="3">
    <source>
        <dbReference type="EMBL" id="SEM06679.1"/>
    </source>
</evidence>
<dbReference type="EMBL" id="FOBL01000023">
    <property type="protein sequence ID" value="SEM06679.1"/>
    <property type="molecule type" value="Genomic_DNA"/>
</dbReference>
<organism evidence="3 4">
    <name type="scientific">Alkalibacterium putridalgicola</name>
    <dbReference type="NCBI Taxonomy" id="426703"/>
    <lineage>
        <taxon>Bacteria</taxon>
        <taxon>Bacillati</taxon>
        <taxon>Bacillota</taxon>
        <taxon>Bacilli</taxon>
        <taxon>Lactobacillales</taxon>
        <taxon>Carnobacteriaceae</taxon>
        <taxon>Alkalibacterium</taxon>
    </lineage>
</organism>
<sequence length="153" mass="17307">MEAGYLISLIIVGVSLVLLIAIGIYAMKKMKPTLNNIERTQTNVQEQVEHFTNEADVMQKKVDLIMTRVDSTKEVAQTNMERMNELSDTASSLSHSLTYLKEHSADYSKGIAQNTYTELKTDGPRLAKTFKRAFKGTVEKQKQRHQNDSTQPL</sequence>